<dbReference type="Pfam" id="PF01593">
    <property type="entry name" value="Amino_oxidase"/>
    <property type="match status" value="1"/>
</dbReference>
<dbReference type="PANTHER" id="PTHR46313:SF3">
    <property type="entry name" value="PROLYCOPENE ISOMERASE, CHLOROPLASTIC"/>
    <property type="match status" value="1"/>
</dbReference>
<reference evidence="3" key="1">
    <citation type="submission" date="2014-11" db="EMBL/GenBank/DDBJ databases">
        <authorList>
            <person name="Otto D Thomas"/>
            <person name="Naeem Raeece"/>
        </authorList>
    </citation>
    <scope>NUCLEOTIDE SEQUENCE</scope>
</reference>
<dbReference type="InterPro" id="IPR045892">
    <property type="entry name" value="CrtISO-like"/>
</dbReference>
<keyword evidence="1" id="KW-0732">Signal</keyword>
<dbReference type="GO" id="GO:0016491">
    <property type="term" value="F:oxidoreductase activity"/>
    <property type="evidence" value="ECO:0007669"/>
    <property type="project" value="InterPro"/>
</dbReference>
<dbReference type="InterPro" id="IPR002937">
    <property type="entry name" value="Amino_oxidase"/>
</dbReference>
<dbReference type="AlphaFoldDB" id="A0A0G4I0H7"/>
<dbReference type="PANTHER" id="PTHR46313">
    <property type="match status" value="1"/>
</dbReference>
<protein>
    <recommendedName>
        <fullName evidence="2">Amine oxidase domain-containing protein</fullName>
    </recommendedName>
</protein>
<evidence type="ECO:0000256" key="1">
    <source>
        <dbReference type="SAM" id="SignalP"/>
    </source>
</evidence>
<dbReference type="PhylomeDB" id="A0A0G4I0H7"/>
<dbReference type="EMBL" id="CDMZ01004644">
    <property type="protein sequence ID" value="CEM50361.1"/>
    <property type="molecule type" value="Genomic_DNA"/>
</dbReference>
<feature type="signal peptide" evidence="1">
    <location>
        <begin position="1"/>
        <end position="22"/>
    </location>
</feature>
<feature type="chain" id="PRO_5005192423" description="Amine oxidase domain-containing protein" evidence="1">
    <location>
        <begin position="23"/>
        <end position="603"/>
    </location>
</feature>
<sequence>MRLFFALHAALLQGFLCQLSAAFLSRGPSFDGGRGRRAAAAWRRATSSIEGHSTALKSNRLSTVELTKYTPQKGVPEDYKEVDVVVIGSGIGGLVCAAMAARYGQKVLVVESHTEIGGAAHSWEKDGYVFDSGPSLFSGLSSSSPNPLRWVFEAIEEEPEWILYDTWGVSLPEGKFNATVGPEPFLEIVDRFGGPGAKEEWLEFMKFMEPLSDAAMAVNSLYVRIDSWILVSLLFQLYESYISIKFADSLTRPFSEIAKEGGIKDRFLSNWLNMLAFLLQGLPADGTKGAVMAYMLADWYRPGVTLEYPKGGTQAIAEALVRGIKKYGGEVIVNAHVDKIRGKERAEGVVLRGGNRVTARKAVVSNASLWDTLQMLPRGSTNADVLVGISNLQDTAQKTERCDSFMHLHAGFDGTGLSGLQCHYAVVQDWDKPIDSPGNVIIISIPSVLDPSLAPSPGKHVLHAYTAGSEPWSIWKDLSKQEYEKKRQERGEILLKAVEKFIPDFRKRSEVSMIGTPKTHARYLRRFEGTYGPKDVADGSDNVKLPSTEIPGLWLAGDSTFPGIGVPAVATSGAMVANSLTDVISHVKLVKSVEKKRKEAANK</sequence>
<dbReference type="GO" id="GO:0016116">
    <property type="term" value="P:carotenoid metabolic process"/>
    <property type="evidence" value="ECO:0007669"/>
    <property type="project" value="InterPro"/>
</dbReference>
<accession>A0A0G4I0H7</accession>
<gene>
    <name evidence="3" type="ORF">Cvel_9956</name>
</gene>
<evidence type="ECO:0000313" key="3">
    <source>
        <dbReference type="EMBL" id="CEM50361.1"/>
    </source>
</evidence>
<organism evidence="3">
    <name type="scientific">Chromera velia CCMP2878</name>
    <dbReference type="NCBI Taxonomy" id="1169474"/>
    <lineage>
        <taxon>Eukaryota</taxon>
        <taxon>Sar</taxon>
        <taxon>Alveolata</taxon>
        <taxon>Colpodellida</taxon>
        <taxon>Chromeraceae</taxon>
        <taxon>Chromera</taxon>
    </lineage>
</organism>
<dbReference type="SUPFAM" id="SSF51905">
    <property type="entry name" value="FAD/NAD(P)-binding domain"/>
    <property type="match status" value="1"/>
</dbReference>
<feature type="domain" description="Amine oxidase" evidence="2">
    <location>
        <begin position="91"/>
        <end position="578"/>
    </location>
</feature>
<evidence type="ECO:0000259" key="2">
    <source>
        <dbReference type="Pfam" id="PF01593"/>
    </source>
</evidence>
<dbReference type="VEuPathDB" id="CryptoDB:Cvel_9956"/>
<proteinExistence type="predicted"/>
<name>A0A0G4I0H7_9ALVE</name>
<dbReference type="Gene3D" id="3.50.50.60">
    <property type="entry name" value="FAD/NAD(P)-binding domain"/>
    <property type="match status" value="2"/>
</dbReference>
<dbReference type="InterPro" id="IPR036188">
    <property type="entry name" value="FAD/NAD-bd_sf"/>
</dbReference>